<feature type="region of interest" description="Disordered" evidence="1">
    <location>
        <begin position="1"/>
        <end position="65"/>
    </location>
</feature>
<sequence length="314" mass="35045">MILRRGSRTIRPTRNPDGSERAPPLRTYESQGDDGDDSGNYEPTMLSQSPSLGDPINHSPTPENNFSLDLDFLDNRQRAMLMGNQSDDNVVNLVESVASYHDMGPYLLHFADHPDPLTANSRAASPTHTSNPTSTLEQLTSVPEQLDENHAGVLEEVLSEHEELEHPYQILQSVLNGEFGRQKDLFLSTGHLLATSGHHAILGARLLNQVSKRYGVGPNHLGSCRGVEFSLDDIADWMGTRLRTIQNWQTKENRRVKYLNLLDHISSTDWRPRHDTMKRILKSLEGVDADPGVQKLVELDRYLAGLDGRAVTGL</sequence>
<name>A0A8H2XVB3_9AGAM</name>
<gene>
    <name evidence="2" type="ORF">RDB_LOCUS29955</name>
</gene>
<accession>A0A8H2XVB3</accession>
<evidence type="ECO:0000256" key="1">
    <source>
        <dbReference type="SAM" id="MobiDB-lite"/>
    </source>
</evidence>
<protein>
    <submittedName>
        <fullName evidence="2">Uncharacterized protein</fullName>
    </submittedName>
</protein>
<reference evidence="2" key="1">
    <citation type="submission" date="2021-01" db="EMBL/GenBank/DDBJ databases">
        <authorList>
            <person name="Kaushik A."/>
        </authorList>
    </citation>
    <scope>NUCLEOTIDE SEQUENCE</scope>
    <source>
        <strain evidence="2">AG6-10EEA</strain>
    </source>
</reference>
<dbReference type="Proteomes" id="UP000663853">
    <property type="component" value="Unassembled WGS sequence"/>
</dbReference>
<evidence type="ECO:0000313" key="2">
    <source>
        <dbReference type="EMBL" id="CAE6435709.1"/>
    </source>
</evidence>
<comment type="caution">
    <text evidence="2">The sequence shown here is derived from an EMBL/GenBank/DDBJ whole genome shotgun (WGS) entry which is preliminary data.</text>
</comment>
<organism evidence="2 3">
    <name type="scientific">Rhizoctonia solani</name>
    <dbReference type="NCBI Taxonomy" id="456999"/>
    <lineage>
        <taxon>Eukaryota</taxon>
        <taxon>Fungi</taxon>
        <taxon>Dikarya</taxon>
        <taxon>Basidiomycota</taxon>
        <taxon>Agaricomycotina</taxon>
        <taxon>Agaricomycetes</taxon>
        <taxon>Cantharellales</taxon>
        <taxon>Ceratobasidiaceae</taxon>
        <taxon>Rhizoctonia</taxon>
    </lineage>
</organism>
<evidence type="ECO:0000313" key="3">
    <source>
        <dbReference type="Proteomes" id="UP000663853"/>
    </source>
</evidence>
<dbReference type="EMBL" id="CAJMXA010000560">
    <property type="protein sequence ID" value="CAE6435709.1"/>
    <property type="molecule type" value="Genomic_DNA"/>
</dbReference>
<dbReference type="AlphaFoldDB" id="A0A8H2XVB3"/>
<proteinExistence type="predicted"/>